<name>A0ABQ8RC47_FUSEQ</name>
<proteinExistence type="inferred from homology"/>
<evidence type="ECO:0000313" key="6">
    <source>
        <dbReference type="Proteomes" id="UP001152024"/>
    </source>
</evidence>
<evidence type="ECO:0000256" key="4">
    <source>
        <dbReference type="ARBA" id="ARBA00049426"/>
    </source>
</evidence>
<gene>
    <name evidence="5" type="ORF">NW768_006645</name>
</gene>
<dbReference type="PANTHER" id="PTHR31268">
    <property type="match status" value="1"/>
</dbReference>
<comment type="catalytic activity">
    <reaction evidence="1">
        <text>Hydrolysis of terminal, non-reducing alpha-D-galactose residues in alpha-D-galactosides, including galactose oligosaccharides, galactomannans and galactolipids.</text>
        <dbReference type="EC" id="3.2.1.22"/>
    </reaction>
</comment>
<dbReference type="SUPFAM" id="SSF51445">
    <property type="entry name" value="(Trans)glycosidases"/>
    <property type="match status" value="1"/>
</dbReference>
<dbReference type="Pfam" id="PF05691">
    <property type="entry name" value="Raffinose_syn"/>
    <property type="match status" value="1"/>
</dbReference>
<evidence type="ECO:0000313" key="5">
    <source>
        <dbReference type="EMBL" id="KAJ4131104.1"/>
    </source>
</evidence>
<comment type="similarity">
    <text evidence="2">Belongs to the glycosyl hydrolases 36 family.</text>
</comment>
<dbReference type="EMBL" id="JAOQBH010000009">
    <property type="protein sequence ID" value="KAJ4131104.1"/>
    <property type="molecule type" value="Genomic_DNA"/>
</dbReference>
<evidence type="ECO:0000256" key="2">
    <source>
        <dbReference type="ARBA" id="ARBA00007240"/>
    </source>
</evidence>
<dbReference type="InterPro" id="IPR008811">
    <property type="entry name" value="Glycosyl_hydrolases_36"/>
</dbReference>
<evidence type="ECO:0000256" key="3">
    <source>
        <dbReference type="ARBA" id="ARBA00023277"/>
    </source>
</evidence>
<dbReference type="Gene3D" id="3.20.20.70">
    <property type="entry name" value="Aldolase class I"/>
    <property type="match status" value="1"/>
</dbReference>
<evidence type="ECO:0008006" key="7">
    <source>
        <dbReference type="Google" id="ProtNLM"/>
    </source>
</evidence>
<evidence type="ECO:0000256" key="1">
    <source>
        <dbReference type="ARBA" id="ARBA00001255"/>
    </source>
</evidence>
<dbReference type="InterPro" id="IPR013785">
    <property type="entry name" value="Aldolase_TIM"/>
</dbReference>
<comment type="caution">
    <text evidence="5">The sequence shown here is derived from an EMBL/GenBank/DDBJ whole genome shotgun (WGS) entry which is preliminary data.</text>
</comment>
<sequence length="800" mass="89439">MPSNDYNFGDVFQKIYVSKQKPPPLPVPENMKVVLQSFPPLGQVTSVVGKSVTLTTVLEIPKSRANESWEVSAWHSVDNSDWKDVQLFSIQNATAPQTLQTLDDSMSRFYFSSSISFEASIRFTLKFRHSPDAEWRWIRDEQGFNDGLAVNALVGDLSDNLSDLIPDINTKDWTIRSHLSQSPRTSLWSLEADIPPANNDESTYRDITIGSPWGTCASEPDGKVQVHARNDGLSEEKAVILVSEGDDFECAVASVMYHARNLVSVTKQVNDESKHELTALMNDFKPEWLEYWFDGLGFCTWNALGQKLTDRKIFDALDKLSEHEIKVSSLIIDDNWQSIDYQGPSQFQYGWTDFEAEPKAFPQGLKATVSHIRKAHPHIQHIAVWHALLGYWGGISPDGNLAKTYKTIEVTREDADRRNLPLGGRMTVIAQEDVNRFYDDFYRFLSDAGVDAVKTDAQFMIDTWIEASPRRDLINTYLDAWTISTLRHFSAKAISCMSQFPQALFHSQMPTNRPTILVRNSDDFFPEIPASHPWHVWTNAYNAIFMSYLNVLPDWDMFQTVHECSGFHAAARCISGGPIYITDVPGEHDMNLIGQMTGLTPQGKTVIFRPSSLGKAVDPFVGYDDDLLLKVGSHHRKSFSISKLLFKTNQIVGASHTGYPILGIFNVSSRPLIELVSLSSFPGIIPGYYVVRAHTTGKVSQPTTLEGSGSLFTTSLPIRGYEIFSAFSLTPLSSSKHGEVYVSNLGLLGKMAGVAAVIMNDIKQELQNSRVTLVTRIKAFGKLGKSDWSCLTSSMISRLS</sequence>
<comment type="catalytic activity">
    <reaction evidence="4">
        <text>alpha-D-galactosyl-(1-&gt;3)-1D-myo-inositol + sucrose = raffinose + myo-inositol</text>
        <dbReference type="Rhea" id="RHEA:20161"/>
        <dbReference type="ChEBI" id="CHEBI:16634"/>
        <dbReference type="ChEBI" id="CHEBI:17268"/>
        <dbReference type="ChEBI" id="CHEBI:17505"/>
        <dbReference type="ChEBI" id="CHEBI:17992"/>
        <dbReference type="EC" id="2.4.1.82"/>
    </reaction>
</comment>
<organism evidence="5 6">
    <name type="scientific">Fusarium equiseti</name>
    <name type="common">Fusarium scirpi</name>
    <dbReference type="NCBI Taxonomy" id="61235"/>
    <lineage>
        <taxon>Eukaryota</taxon>
        <taxon>Fungi</taxon>
        <taxon>Dikarya</taxon>
        <taxon>Ascomycota</taxon>
        <taxon>Pezizomycotina</taxon>
        <taxon>Sordariomycetes</taxon>
        <taxon>Hypocreomycetidae</taxon>
        <taxon>Hypocreales</taxon>
        <taxon>Nectriaceae</taxon>
        <taxon>Fusarium</taxon>
        <taxon>Fusarium incarnatum-equiseti species complex</taxon>
    </lineage>
</organism>
<keyword evidence="6" id="KW-1185">Reference proteome</keyword>
<accession>A0ABQ8RC47</accession>
<protein>
    <recommendedName>
        <fullName evidence="7">Alpha-galactosidase</fullName>
    </recommendedName>
</protein>
<dbReference type="Proteomes" id="UP001152024">
    <property type="component" value="Unassembled WGS sequence"/>
</dbReference>
<keyword evidence="3" id="KW-0119">Carbohydrate metabolism</keyword>
<reference evidence="5" key="1">
    <citation type="submission" date="2022-09" db="EMBL/GenBank/DDBJ databases">
        <title>Fusarium specimens isolated from Avocado Roots.</title>
        <authorList>
            <person name="Stajich J."/>
            <person name="Roper C."/>
            <person name="Heimlech-Rivalta G."/>
        </authorList>
    </citation>
    <scope>NUCLEOTIDE SEQUENCE</scope>
    <source>
        <strain evidence="5">CF00095</strain>
    </source>
</reference>
<dbReference type="PANTHER" id="PTHR31268:SF32">
    <property type="entry name" value="GALACTINOL--SUCROSE GALACTOSYLTRANSFERASE 2-RELATED"/>
    <property type="match status" value="1"/>
</dbReference>
<dbReference type="InterPro" id="IPR017853">
    <property type="entry name" value="GH"/>
</dbReference>